<dbReference type="PROSITE" id="PS50053">
    <property type="entry name" value="UBIQUITIN_2"/>
    <property type="match status" value="1"/>
</dbReference>
<name>A0A6C0DDV4_9ZZZZ</name>
<protein>
    <recommendedName>
        <fullName evidence="1">Ubiquitin-like domain-containing protein</fullName>
    </recommendedName>
</protein>
<accession>A0A6C0DDV4</accession>
<dbReference type="InterPro" id="IPR000626">
    <property type="entry name" value="Ubiquitin-like_dom"/>
</dbReference>
<evidence type="ECO:0000259" key="1">
    <source>
        <dbReference type="PROSITE" id="PS50053"/>
    </source>
</evidence>
<reference evidence="2" key="1">
    <citation type="journal article" date="2020" name="Nature">
        <title>Giant virus diversity and host interactions through global metagenomics.</title>
        <authorList>
            <person name="Schulz F."/>
            <person name="Roux S."/>
            <person name="Paez-Espino D."/>
            <person name="Jungbluth S."/>
            <person name="Walsh D.A."/>
            <person name="Denef V.J."/>
            <person name="McMahon K.D."/>
            <person name="Konstantinidis K.T."/>
            <person name="Eloe-Fadrosh E.A."/>
            <person name="Kyrpides N.C."/>
            <person name="Woyke T."/>
        </authorList>
    </citation>
    <scope>NUCLEOTIDE SEQUENCE</scope>
    <source>
        <strain evidence="2">GVMAG-M-3300023174-141</strain>
    </source>
</reference>
<evidence type="ECO:0000313" key="2">
    <source>
        <dbReference type="EMBL" id="QHT14592.1"/>
    </source>
</evidence>
<feature type="domain" description="Ubiquitin-like" evidence="1">
    <location>
        <begin position="7"/>
        <end position="78"/>
    </location>
</feature>
<dbReference type="Gene3D" id="3.10.20.90">
    <property type="entry name" value="Phosphatidylinositol 3-kinase Catalytic Subunit, Chain A, domain 1"/>
    <property type="match status" value="1"/>
</dbReference>
<proteinExistence type="predicted"/>
<dbReference type="EMBL" id="MN739587">
    <property type="protein sequence ID" value="QHT14592.1"/>
    <property type="molecule type" value="Genomic_DNA"/>
</dbReference>
<dbReference type="SMART" id="SM00213">
    <property type="entry name" value="UBQ"/>
    <property type="match status" value="1"/>
</dbReference>
<organism evidence="2">
    <name type="scientific">viral metagenome</name>
    <dbReference type="NCBI Taxonomy" id="1070528"/>
    <lineage>
        <taxon>unclassified sequences</taxon>
        <taxon>metagenomes</taxon>
        <taxon>organismal metagenomes</taxon>
    </lineage>
</organism>
<sequence>MSTDSTIKVFLKDVAGMLTEIDIASDGTVLNLKEKYSELHTGITVAQQKLVITSSIDGQVPRIALQDHLSISSYNITSDGIGSQSRPILVFVFNQM</sequence>
<dbReference type="InterPro" id="IPR029071">
    <property type="entry name" value="Ubiquitin-like_domsf"/>
</dbReference>
<dbReference type="AlphaFoldDB" id="A0A6C0DDV4"/>
<dbReference type="SUPFAM" id="SSF54236">
    <property type="entry name" value="Ubiquitin-like"/>
    <property type="match status" value="1"/>
</dbReference>
<dbReference type="Pfam" id="PF00240">
    <property type="entry name" value="ubiquitin"/>
    <property type="match status" value="1"/>
</dbReference>